<evidence type="ECO:0000256" key="5">
    <source>
        <dbReference type="ARBA" id="ARBA00022827"/>
    </source>
</evidence>
<dbReference type="InterPro" id="IPR001433">
    <property type="entry name" value="OxRdtase_FAD/NAD-bd"/>
</dbReference>
<feature type="domain" description="FAD-binding FR-type" evidence="11">
    <location>
        <begin position="42"/>
        <end position="145"/>
    </location>
</feature>
<keyword evidence="3" id="KW-0001">2Fe-2S</keyword>
<dbReference type="InterPro" id="IPR017927">
    <property type="entry name" value="FAD-bd_FR_type"/>
</dbReference>
<keyword evidence="6" id="KW-0560">Oxidoreductase</keyword>
<dbReference type="InterPro" id="IPR039261">
    <property type="entry name" value="FNR_nucleotide-bd"/>
</dbReference>
<accession>A0ABT1WBY1</accession>
<protein>
    <submittedName>
        <fullName evidence="12">Ferredoxin reductase</fullName>
    </submittedName>
</protein>
<dbReference type="PANTHER" id="PTHR47354">
    <property type="entry name" value="NADH OXIDOREDUCTASE HCR"/>
    <property type="match status" value="1"/>
</dbReference>
<reference evidence="12 13" key="1">
    <citation type="submission" date="2022-07" db="EMBL/GenBank/DDBJ databases">
        <authorList>
            <person name="Xamxidin M."/>
            <person name="Wu M."/>
        </authorList>
    </citation>
    <scope>NUCLEOTIDE SEQUENCE [LARGE SCALE GENOMIC DNA]</scope>
    <source>
        <strain evidence="12 13">NBRC 111650</strain>
    </source>
</reference>
<dbReference type="CDD" id="cd00207">
    <property type="entry name" value="fer2"/>
    <property type="match status" value="1"/>
</dbReference>
<evidence type="ECO:0000313" key="13">
    <source>
        <dbReference type="Proteomes" id="UP001204142"/>
    </source>
</evidence>
<name>A0ABT1WBY1_9BURK</name>
<comment type="similarity">
    <text evidence="10">In the N-terminal section; belongs to the FAD-binding oxidoreductase type 6 family.</text>
</comment>
<dbReference type="InterPro" id="IPR012675">
    <property type="entry name" value="Beta-grasp_dom_sf"/>
</dbReference>
<dbReference type="InterPro" id="IPR036010">
    <property type="entry name" value="2Fe-2S_ferredoxin-like_sf"/>
</dbReference>
<dbReference type="CDD" id="cd06216">
    <property type="entry name" value="FNR_iron_sulfur_binding_2"/>
    <property type="match status" value="1"/>
</dbReference>
<keyword evidence="13" id="KW-1185">Reference proteome</keyword>
<keyword evidence="7" id="KW-0408">Iron</keyword>
<keyword evidence="2" id="KW-0285">Flavoprotein</keyword>
<evidence type="ECO:0000256" key="2">
    <source>
        <dbReference type="ARBA" id="ARBA00022630"/>
    </source>
</evidence>
<evidence type="ECO:0000256" key="4">
    <source>
        <dbReference type="ARBA" id="ARBA00022723"/>
    </source>
</evidence>
<evidence type="ECO:0000256" key="6">
    <source>
        <dbReference type="ARBA" id="ARBA00023002"/>
    </source>
</evidence>
<evidence type="ECO:0000256" key="7">
    <source>
        <dbReference type="ARBA" id="ARBA00023004"/>
    </source>
</evidence>
<proteinExistence type="inferred from homology"/>
<dbReference type="Pfam" id="PF00175">
    <property type="entry name" value="NAD_binding_1"/>
    <property type="match status" value="1"/>
</dbReference>
<dbReference type="PRINTS" id="PR00371">
    <property type="entry name" value="FPNCR"/>
</dbReference>
<comment type="caution">
    <text evidence="12">The sequence shown here is derived from an EMBL/GenBank/DDBJ whole genome shotgun (WGS) entry which is preliminary data.</text>
</comment>
<dbReference type="PRINTS" id="PR00410">
    <property type="entry name" value="PHEHYDRXLASE"/>
</dbReference>
<comment type="cofactor">
    <cofactor evidence="9">
        <name>[2Fe-2S] cluster</name>
        <dbReference type="ChEBI" id="CHEBI:190135"/>
    </cofactor>
</comment>
<dbReference type="Gene3D" id="3.40.50.80">
    <property type="entry name" value="Nucleotide-binding domain of ferredoxin-NADP reductase (FNR) module"/>
    <property type="match status" value="1"/>
</dbReference>
<organism evidence="12 13">
    <name type="scientific">Limnobacter humi</name>
    <dbReference type="NCBI Taxonomy" id="1778671"/>
    <lineage>
        <taxon>Bacteria</taxon>
        <taxon>Pseudomonadati</taxon>
        <taxon>Pseudomonadota</taxon>
        <taxon>Betaproteobacteria</taxon>
        <taxon>Burkholderiales</taxon>
        <taxon>Burkholderiaceae</taxon>
        <taxon>Limnobacter</taxon>
    </lineage>
</organism>
<sequence>MDVSTAPRGNAVFRLVKTVSDAFAFPLKASHYIELVNPLWADHTLQARIEKVWDETSTARTLTLRPGGNWRSFKPGQHLRVGIPIGGRHFTRTYSISSATEPMDGCFTITVKAIPNGFVSNHIVRQLKVGDYIPIGIPQGDFYLPDAQPVRPLFITAGSGITPIMSMLSTLDKEERFPDACHIHYAPHAQDVIFSKALTALENKYNRYHLSRVFTREVGADLNAPVSTHHHFSEAQLMSLCPDWRERDVYACGPQSLLDALEAFWDQQGLRRQLHTERFRATLATSSQPGQAGRVSFSKSGTVVDSDGTTNLLRIAEDNGLNPEHGCRMGICHGCDAKLVEGCVRDLRTNALLSEAGQVIQICVCASVGDATIDV</sequence>
<dbReference type="Gene3D" id="3.10.20.30">
    <property type="match status" value="1"/>
</dbReference>
<dbReference type="SUPFAM" id="SSF63380">
    <property type="entry name" value="Riboflavin synthase domain-like"/>
    <property type="match status" value="1"/>
</dbReference>
<dbReference type="Pfam" id="PF00970">
    <property type="entry name" value="FAD_binding_6"/>
    <property type="match status" value="1"/>
</dbReference>
<dbReference type="InterPro" id="IPR001709">
    <property type="entry name" value="Flavoprot_Pyr_Nucl_cyt_Rdtase"/>
</dbReference>
<keyword evidence="5" id="KW-0274">FAD</keyword>
<evidence type="ECO:0000256" key="1">
    <source>
        <dbReference type="ARBA" id="ARBA00001974"/>
    </source>
</evidence>
<dbReference type="InterPro" id="IPR001041">
    <property type="entry name" value="2Fe-2S_ferredoxin-type"/>
</dbReference>
<dbReference type="Proteomes" id="UP001204142">
    <property type="component" value="Unassembled WGS sequence"/>
</dbReference>
<evidence type="ECO:0000256" key="9">
    <source>
        <dbReference type="ARBA" id="ARBA00034078"/>
    </source>
</evidence>
<dbReference type="PANTHER" id="PTHR47354:SF6">
    <property type="entry name" value="NADH OXIDOREDUCTASE HCR"/>
    <property type="match status" value="1"/>
</dbReference>
<dbReference type="InterPro" id="IPR008333">
    <property type="entry name" value="Cbr1-like_FAD-bd_dom"/>
</dbReference>
<evidence type="ECO:0000259" key="11">
    <source>
        <dbReference type="PROSITE" id="PS51384"/>
    </source>
</evidence>
<evidence type="ECO:0000256" key="8">
    <source>
        <dbReference type="ARBA" id="ARBA00023014"/>
    </source>
</evidence>
<dbReference type="PROSITE" id="PS51384">
    <property type="entry name" value="FAD_FR"/>
    <property type="match status" value="1"/>
</dbReference>
<dbReference type="SUPFAM" id="SSF54292">
    <property type="entry name" value="2Fe-2S ferredoxin-like"/>
    <property type="match status" value="1"/>
</dbReference>
<dbReference type="Pfam" id="PF00111">
    <property type="entry name" value="Fer2"/>
    <property type="match status" value="1"/>
</dbReference>
<dbReference type="SUPFAM" id="SSF52343">
    <property type="entry name" value="Ferredoxin reductase-like, C-terminal NADP-linked domain"/>
    <property type="match status" value="1"/>
</dbReference>
<keyword evidence="8" id="KW-0411">Iron-sulfur</keyword>
<dbReference type="InterPro" id="IPR050415">
    <property type="entry name" value="MRET"/>
</dbReference>
<evidence type="ECO:0000313" key="12">
    <source>
        <dbReference type="EMBL" id="MCQ8895017.1"/>
    </source>
</evidence>
<keyword evidence="4" id="KW-0479">Metal-binding</keyword>
<dbReference type="Gene3D" id="2.40.30.10">
    <property type="entry name" value="Translation factors"/>
    <property type="match status" value="1"/>
</dbReference>
<evidence type="ECO:0000256" key="3">
    <source>
        <dbReference type="ARBA" id="ARBA00022714"/>
    </source>
</evidence>
<dbReference type="EMBL" id="JANIGO010000001">
    <property type="protein sequence ID" value="MCQ8895017.1"/>
    <property type="molecule type" value="Genomic_DNA"/>
</dbReference>
<gene>
    <name evidence="12" type="ORF">NQT62_01030</name>
</gene>
<dbReference type="InterPro" id="IPR017938">
    <property type="entry name" value="Riboflavin_synthase-like_b-brl"/>
</dbReference>
<dbReference type="RefSeq" id="WP_256762677.1">
    <property type="nucleotide sequence ID" value="NZ_JANIGO010000001.1"/>
</dbReference>
<evidence type="ECO:0000256" key="10">
    <source>
        <dbReference type="ARBA" id="ARBA00061434"/>
    </source>
</evidence>
<comment type="cofactor">
    <cofactor evidence="1">
        <name>FAD</name>
        <dbReference type="ChEBI" id="CHEBI:57692"/>
    </cofactor>
</comment>